<dbReference type="Pfam" id="PF01925">
    <property type="entry name" value="TauE"/>
    <property type="match status" value="1"/>
</dbReference>
<evidence type="ECO:0000313" key="6">
    <source>
        <dbReference type="EMBL" id="NIR73944.1"/>
    </source>
</evidence>
<feature type="transmembrane region" description="Helical" evidence="5">
    <location>
        <begin position="255"/>
        <end position="280"/>
    </location>
</feature>
<dbReference type="PANTHER" id="PTHR43701:SF2">
    <property type="entry name" value="MEMBRANE TRANSPORTER PROTEIN YJNA-RELATED"/>
    <property type="match status" value="1"/>
</dbReference>
<dbReference type="PANTHER" id="PTHR43701">
    <property type="entry name" value="MEMBRANE TRANSPORTER PROTEIN MJ0441-RELATED"/>
    <property type="match status" value="1"/>
</dbReference>
<feature type="transmembrane region" description="Helical" evidence="5">
    <location>
        <begin position="113"/>
        <end position="131"/>
    </location>
</feature>
<evidence type="ECO:0000256" key="4">
    <source>
        <dbReference type="ARBA" id="ARBA00023136"/>
    </source>
</evidence>
<evidence type="ECO:0000256" key="3">
    <source>
        <dbReference type="ARBA" id="ARBA00022989"/>
    </source>
</evidence>
<keyword evidence="3 5" id="KW-1133">Transmembrane helix</keyword>
<dbReference type="EMBL" id="JAACAK010000017">
    <property type="protein sequence ID" value="NIR73944.1"/>
    <property type="molecule type" value="Genomic_DNA"/>
</dbReference>
<evidence type="ECO:0000256" key="5">
    <source>
        <dbReference type="RuleBase" id="RU363041"/>
    </source>
</evidence>
<keyword evidence="2 5" id="KW-0812">Transmembrane</keyword>
<reference evidence="6 7" key="1">
    <citation type="submission" date="2020-01" db="EMBL/GenBank/DDBJ databases">
        <title>Genomes assembled from Gulf of Kutch pelagic sediment metagenomes.</title>
        <authorList>
            <person name="Chandrashekar M."/>
            <person name="Mahajan M.S."/>
            <person name="Dave K.J."/>
            <person name="Vatsa P."/>
            <person name="Nathani N.M."/>
        </authorList>
    </citation>
    <scope>NUCLEOTIDE SEQUENCE [LARGE SCALE GENOMIC DNA]</scope>
    <source>
        <strain evidence="6">KS3-K002</strain>
    </source>
</reference>
<feature type="transmembrane region" description="Helical" evidence="5">
    <location>
        <begin position="221"/>
        <end position="243"/>
    </location>
</feature>
<keyword evidence="5" id="KW-1003">Cell membrane</keyword>
<protein>
    <recommendedName>
        <fullName evidence="5">Probable membrane transporter protein</fullName>
    </recommendedName>
</protein>
<name>A0AAE4Z533_9BACT</name>
<dbReference type="InterPro" id="IPR051598">
    <property type="entry name" value="TSUP/Inactive_protease-like"/>
</dbReference>
<dbReference type="Proteomes" id="UP000702544">
    <property type="component" value="Unassembled WGS sequence"/>
</dbReference>
<feature type="transmembrane region" description="Helical" evidence="5">
    <location>
        <begin position="56"/>
        <end position="75"/>
    </location>
</feature>
<comment type="caution">
    <text evidence="6">The sequence shown here is derived from an EMBL/GenBank/DDBJ whole genome shotgun (WGS) entry which is preliminary data.</text>
</comment>
<dbReference type="GO" id="GO:0005886">
    <property type="term" value="C:plasma membrane"/>
    <property type="evidence" value="ECO:0007669"/>
    <property type="project" value="UniProtKB-SubCell"/>
</dbReference>
<proteinExistence type="inferred from homology"/>
<organism evidence="6 7">
    <name type="scientific">Candidatus Kutchimonas denitrificans</name>
    <dbReference type="NCBI Taxonomy" id="3056748"/>
    <lineage>
        <taxon>Bacteria</taxon>
        <taxon>Pseudomonadati</taxon>
        <taxon>Gemmatimonadota</taxon>
        <taxon>Gemmatimonadia</taxon>
        <taxon>Candidatus Palauibacterales</taxon>
        <taxon>Candidatus Palauibacteraceae</taxon>
        <taxon>Candidatus Kutchimonas</taxon>
    </lineage>
</organism>
<dbReference type="InterPro" id="IPR002781">
    <property type="entry name" value="TM_pro_TauE-like"/>
</dbReference>
<dbReference type="AlphaFoldDB" id="A0AAE4Z533"/>
<feature type="transmembrane region" description="Helical" evidence="5">
    <location>
        <begin position="188"/>
        <end position="209"/>
    </location>
</feature>
<gene>
    <name evidence="6" type="ORF">GWO12_02330</name>
</gene>
<evidence type="ECO:0000313" key="7">
    <source>
        <dbReference type="Proteomes" id="UP000702544"/>
    </source>
</evidence>
<feature type="transmembrane region" description="Helical" evidence="5">
    <location>
        <begin position="87"/>
        <end position="106"/>
    </location>
</feature>
<feature type="transmembrane region" description="Helical" evidence="5">
    <location>
        <begin position="151"/>
        <end position="181"/>
    </location>
</feature>
<evidence type="ECO:0000256" key="2">
    <source>
        <dbReference type="ARBA" id="ARBA00022692"/>
    </source>
</evidence>
<comment type="similarity">
    <text evidence="5">Belongs to the 4-toluene sulfonate uptake permease (TSUP) (TC 2.A.102) family.</text>
</comment>
<accession>A0AAE4Z533</accession>
<comment type="subcellular location">
    <subcellularLocation>
        <location evidence="5">Cell membrane</location>
        <topology evidence="5">Multi-pass membrane protein</topology>
    </subcellularLocation>
    <subcellularLocation>
        <location evidence="1">Membrane</location>
        <topology evidence="1">Multi-pass membrane protein</topology>
    </subcellularLocation>
</comment>
<keyword evidence="4 5" id="KW-0472">Membrane</keyword>
<sequence length="283" mass="28900">MSPAGWLAALGTGLLAGAVSGLVGIGGGAIMVPFLYFFLASSELAGVALPATEQAVIAHATSLLVIVPISVRGAWLYHRAGRVDWDAGWRMGLAAVAFAVLGARVAVAVPGQALKLVFGIFLLAVAVQVLLGRRSVAGLATVRTGTRTVRALLGGALVGFFSALLGVGGGLVAIPVLLYWLHLPMEKVSATSLAIITFTAAAGVLTYAVSGQLGGPGGAAVLSYFHLPVALALAVGALIAVPLGTEAQLRMPTRYLRYLFAVVFLLLGARLTVVNLLMLVRGP</sequence>
<evidence type="ECO:0000256" key="1">
    <source>
        <dbReference type="ARBA" id="ARBA00004141"/>
    </source>
</evidence>